<dbReference type="PANTHER" id="PTHR30146:SF33">
    <property type="entry name" value="TRANSCRIPTIONAL REGULATOR"/>
    <property type="match status" value="1"/>
</dbReference>
<dbReference type="Proteomes" id="UP000585507">
    <property type="component" value="Unassembled WGS sequence"/>
</dbReference>
<dbReference type="GO" id="GO:0003700">
    <property type="term" value="F:DNA-binding transcription factor activity"/>
    <property type="evidence" value="ECO:0007669"/>
    <property type="project" value="TreeGrafter"/>
</dbReference>
<keyword evidence="1" id="KW-0805">Transcription regulation</keyword>
<dbReference type="SMART" id="SM00354">
    <property type="entry name" value="HTH_LACI"/>
    <property type="match status" value="1"/>
</dbReference>
<dbReference type="CDD" id="cd01392">
    <property type="entry name" value="HTH_LacI"/>
    <property type="match status" value="1"/>
</dbReference>
<protein>
    <submittedName>
        <fullName evidence="5">DNA-binding LacI/PurR family transcriptional regulator</fullName>
    </submittedName>
</protein>
<dbReference type="EMBL" id="JACHBK010000009">
    <property type="protein sequence ID" value="MBB5537316.1"/>
    <property type="molecule type" value="Genomic_DNA"/>
</dbReference>
<organism evidence="5 6">
    <name type="scientific">Rhizobium giardinii</name>
    <dbReference type="NCBI Taxonomy" id="56731"/>
    <lineage>
        <taxon>Bacteria</taxon>
        <taxon>Pseudomonadati</taxon>
        <taxon>Pseudomonadota</taxon>
        <taxon>Alphaproteobacteria</taxon>
        <taxon>Hyphomicrobiales</taxon>
        <taxon>Rhizobiaceae</taxon>
        <taxon>Rhizobium/Agrobacterium group</taxon>
        <taxon>Rhizobium</taxon>
    </lineage>
</organism>
<sequence>MEFKHQATVTLAEVADAAGVGESTVSRVLRNHGSFSGKTRDRVMAAVERLGYVPNRIAGTLASTASRLVASQCRLIDAGRASSLHRRVELLLPVAAI</sequence>
<dbReference type="SUPFAM" id="SSF47413">
    <property type="entry name" value="lambda repressor-like DNA-binding domains"/>
    <property type="match status" value="1"/>
</dbReference>
<evidence type="ECO:0000313" key="5">
    <source>
        <dbReference type="EMBL" id="MBB5537316.1"/>
    </source>
</evidence>
<dbReference type="InterPro" id="IPR010982">
    <property type="entry name" value="Lambda_DNA-bd_dom_sf"/>
</dbReference>
<dbReference type="InterPro" id="IPR000843">
    <property type="entry name" value="HTH_LacI"/>
</dbReference>
<evidence type="ECO:0000259" key="4">
    <source>
        <dbReference type="PROSITE" id="PS50932"/>
    </source>
</evidence>
<evidence type="ECO:0000256" key="1">
    <source>
        <dbReference type="ARBA" id="ARBA00023015"/>
    </source>
</evidence>
<dbReference type="AlphaFoldDB" id="A0A7W8UDD6"/>
<dbReference type="GO" id="GO:0000976">
    <property type="term" value="F:transcription cis-regulatory region binding"/>
    <property type="evidence" value="ECO:0007669"/>
    <property type="project" value="TreeGrafter"/>
</dbReference>
<gene>
    <name evidence="5" type="ORF">GGD55_004032</name>
</gene>
<accession>A0A7W8UDD6</accession>
<evidence type="ECO:0000256" key="3">
    <source>
        <dbReference type="ARBA" id="ARBA00023163"/>
    </source>
</evidence>
<dbReference type="Pfam" id="PF00356">
    <property type="entry name" value="LacI"/>
    <property type="match status" value="1"/>
</dbReference>
<dbReference type="PROSITE" id="PS00356">
    <property type="entry name" value="HTH_LACI_1"/>
    <property type="match status" value="1"/>
</dbReference>
<feature type="domain" description="HTH lacI-type" evidence="4">
    <location>
        <begin position="9"/>
        <end position="63"/>
    </location>
</feature>
<dbReference type="PANTHER" id="PTHR30146">
    <property type="entry name" value="LACI-RELATED TRANSCRIPTIONAL REPRESSOR"/>
    <property type="match status" value="1"/>
</dbReference>
<keyword evidence="3" id="KW-0804">Transcription</keyword>
<proteinExistence type="predicted"/>
<dbReference type="Gene3D" id="1.10.260.40">
    <property type="entry name" value="lambda repressor-like DNA-binding domains"/>
    <property type="match status" value="1"/>
</dbReference>
<name>A0A7W8UDD6_9HYPH</name>
<evidence type="ECO:0000256" key="2">
    <source>
        <dbReference type="ARBA" id="ARBA00023125"/>
    </source>
</evidence>
<reference evidence="5 6" key="1">
    <citation type="submission" date="2020-08" db="EMBL/GenBank/DDBJ databases">
        <title>Genomic Encyclopedia of Type Strains, Phase IV (KMG-V): Genome sequencing to study the core and pangenomes of soil and plant-associated prokaryotes.</title>
        <authorList>
            <person name="Whitman W."/>
        </authorList>
    </citation>
    <scope>NUCLEOTIDE SEQUENCE [LARGE SCALE GENOMIC DNA]</scope>
    <source>
        <strain evidence="5 6">SEMIA 4084</strain>
    </source>
</reference>
<keyword evidence="2 5" id="KW-0238">DNA-binding</keyword>
<evidence type="ECO:0000313" key="6">
    <source>
        <dbReference type="Proteomes" id="UP000585507"/>
    </source>
</evidence>
<dbReference type="PROSITE" id="PS50932">
    <property type="entry name" value="HTH_LACI_2"/>
    <property type="match status" value="1"/>
</dbReference>
<comment type="caution">
    <text evidence="5">The sequence shown here is derived from an EMBL/GenBank/DDBJ whole genome shotgun (WGS) entry which is preliminary data.</text>
</comment>
<keyword evidence="6" id="KW-1185">Reference proteome</keyword>